<gene>
    <name evidence="1" type="ORF">FA584_05800</name>
</gene>
<reference evidence="1 2" key="1">
    <citation type="journal article" date="2017" name="Environ. Sci. Technol.">
        <title>Organohalide Respiration with Chlorinated Ethenes under Low pH Conditions.</title>
        <authorList>
            <person name="Yang Y."/>
            <person name="Capiro N.L."/>
            <person name="Marcet T.F."/>
            <person name="Yan J."/>
            <person name="Pennell K.D."/>
            <person name="Loffler F.E."/>
        </authorList>
    </citation>
    <scope>NUCLEOTIDE SEQUENCE [LARGE SCALE GENOMIC DNA]</scope>
    <source>
        <strain evidence="1 2">ACSDCE</strain>
    </source>
</reference>
<dbReference type="Proteomes" id="UP000502831">
    <property type="component" value="Chromosome"/>
</dbReference>
<evidence type="ECO:0000313" key="1">
    <source>
        <dbReference type="EMBL" id="QIR75748.1"/>
    </source>
</evidence>
<protein>
    <submittedName>
        <fullName evidence="1">Uncharacterized protein</fullName>
    </submittedName>
</protein>
<dbReference type="EMBL" id="CP039734">
    <property type="protein sequence ID" value="QIR75748.1"/>
    <property type="molecule type" value="Genomic_DNA"/>
</dbReference>
<dbReference type="RefSeq" id="WP_167749672.1">
    <property type="nucleotide sequence ID" value="NZ_CP039734.2"/>
</dbReference>
<name>A0AA92IYP7_9BACT</name>
<accession>A0AA92IYP7</accession>
<proteinExistence type="predicted"/>
<dbReference type="AlphaFoldDB" id="A0AA92IYP7"/>
<evidence type="ECO:0000313" key="2">
    <source>
        <dbReference type="Proteomes" id="UP000502831"/>
    </source>
</evidence>
<organism evidence="1 2">
    <name type="scientific">Sulfurospirillum diekertiae</name>
    <dbReference type="NCBI Taxonomy" id="1854492"/>
    <lineage>
        <taxon>Bacteria</taxon>
        <taxon>Pseudomonadati</taxon>
        <taxon>Campylobacterota</taxon>
        <taxon>Epsilonproteobacteria</taxon>
        <taxon>Campylobacterales</taxon>
        <taxon>Sulfurospirillaceae</taxon>
        <taxon>Sulfurospirillum</taxon>
    </lineage>
</organism>
<sequence>MRLSMKHYTLTLDNANAEVLKWLDNTANKRIHQTTLQMPFELLAQEQLQLLPVPKAYQGIHPKALIESVAKNIPQSILTKTWKNYISPIETFNVTMSLYPWLQTSSFLLDFMVVHYGVRYLYR</sequence>